<sequence length="75" mass="8670">MLFSPLPGGLWLVQTLSVLPTRLFIPRDREWQQVLAEEEGKKEQKGLKRKADEPKEEAVRYAEGLDELVLADEDY</sequence>
<dbReference type="Proteomes" id="UP000038010">
    <property type="component" value="Unassembled WGS sequence"/>
</dbReference>
<organism evidence="1 2">
    <name type="scientific">Cyphellophora attinorum</name>
    <dbReference type="NCBI Taxonomy" id="1664694"/>
    <lineage>
        <taxon>Eukaryota</taxon>
        <taxon>Fungi</taxon>
        <taxon>Dikarya</taxon>
        <taxon>Ascomycota</taxon>
        <taxon>Pezizomycotina</taxon>
        <taxon>Eurotiomycetes</taxon>
        <taxon>Chaetothyriomycetidae</taxon>
        <taxon>Chaetothyriales</taxon>
        <taxon>Cyphellophoraceae</taxon>
        <taxon>Cyphellophora</taxon>
    </lineage>
</organism>
<dbReference type="RefSeq" id="XP_018000785.1">
    <property type="nucleotide sequence ID" value="XM_018139526.1"/>
</dbReference>
<dbReference type="EMBL" id="LFJN01000011">
    <property type="protein sequence ID" value="KPI40822.1"/>
    <property type="molecule type" value="Genomic_DNA"/>
</dbReference>
<name>A0A0N1H595_9EURO</name>
<comment type="caution">
    <text evidence="1">The sequence shown here is derived from an EMBL/GenBank/DDBJ whole genome shotgun (WGS) entry which is preliminary data.</text>
</comment>
<proteinExistence type="predicted"/>
<dbReference type="AlphaFoldDB" id="A0A0N1H595"/>
<reference evidence="1 2" key="1">
    <citation type="submission" date="2015-06" db="EMBL/GenBank/DDBJ databases">
        <title>Draft genome of the ant-associated black yeast Phialophora attae CBS 131958.</title>
        <authorList>
            <person name="Moreno L.F."/>
            <person name="Stielow B.J."/>
            <person name="de Hoog S."/>
            <person name="Vicente V.A."/>
            <person name="Weiss V.A."/>
            <person name="de Vries M."/>
            <person name="Cruz L.M."/>
            <person name="Souza E.M."/>
        </authorList>
    </citation>
    <scope>NUCLEOTIDE SEQUENCE [LARGE SCALE GENOMIC DNA]</scope>
    <source>
        <strain evidence="1 2">CBS 131958</strain>
    </source>
</reference>
<gene>
    <name evidence="1" type="ORF">AB675_10736</name>
</gene>
<protein>
    <submittedName>
        <fullName evidence="1">Uncharacterized protein</fullName>
    </submittedName>
</protein>
<evidence type="ECO:0000313" key="2">
    <source>
        <dbReference type="Proteomes" id="UP000038010"/>
    </source>
</evidence>
<keyword evidence="2" id="KW-1185">Reference proteome</keyword>
<dbReference type="GeneID" id="28731406"/>
<evidence type="ECO:0000313" key="1">
    <source>
        <dbReference type="EMBL" id="KPI40822.1"/>
    </source>
</evidence>
<dbReference type="VEuPathDB" id="FungiDB:AB675_10736"/>
<accession>A0A0N1H595</accession>